<proteinExistence type="predicted"/>
<keyword evidence="2 3" id="KW-0040">ANK repeat</keyword>
<dbReference type="OrthoDB" id="4772757at2759"/>
<dbReference type="Pfam" id="PF12796">
    <property type="entry name" value="Ank_2"/>
    <property type="match status" value="2"/>
</dbReference>
<evidence type="ECO:0000259" key="5">
    <source>
        <dbReference type="Pfam" id="PF22939"/>
    </source>
</evidence>
<dbReference type="SMART" id="SM00248">
    <property type="entry name" value="ANK"/>
    <property type="match status" value="11"/>
</dbReference>
<dbReference type="Pfam" id="PF13637">
    <property type="entry name" value="Ank_4"/>
    <property type="match status" value="2"/>
</dbReference>
<dbReference type="Pfam" id="PF17111">
    <property type="entry name" value="PigL_N"/>
    <property type="match status" value="1"/>
</dbReference>
<dbReference type="InterPro" id="IPR036770">
    <property type="entry name" value="Ankyrin_rpt-contain_sf"/>
</dbReference>
<keyword evidence="1" id="KW-0677">Repeat</keyword>
<dbReference type="RefSeq" id="XP_022484066.1">
    <property type="nucleotide sequence ID" value="XM_022636046.1"/>
</dbReference>
<feature type="repeat" description="ANK" evidence="3">
    <location>
        <begin position="717"/>
        <end position="749"/>
    </location>
</feature>
<evidence type="ECO:0000256" key="1">
    <source>
        <dbReference type="ARBA" id="ARBA00022737"/>
    </source>
</evidence>
<dbReference type="AlphaFoldDB" id="A0A1F5L6S5"/>
<gene>
    <name evidence="6" type="ORF">PENARI_c027G02139</name>
</gene>
<keyword evidence="7" id="KW-1185">Reference proteome</keyword>
<dbReference type="Gene3D" id="1.25.40.20">
    <property type="entry name" value="Ankyrin repeat-containing domain"/>
    <property type="match status" value="2"/>
</dbReference>
<feature type="domain" description="Azaphilone pigments biosynthesis cluster protein L N-terminal" evidence="4">
    <location>
        <begin position="2"/>
        <end position="95"/>
    </location>
</feature>
<sequence>MADPLSIASGIAGLLSLGIQVTQSLANFYIAYKDQDNNLAKITQNLKNIQGIFRCLHVAVQDHRSKADAQEILKEAGQATHKCEEIIKELDMECRKIQKDLAPGFKGRIQVAGRRAAYPFRKSTLQKLEEDIGEIRANLSFALDVLQLKCHDQIQDDILELKTLLERTNASQVSSTIRAWLMAPDASLNHNAACAKRHQDTGLCFRYVECQFNAIRRARNRNQLDECLRALPRDLDETYERVLCSIDKEYIDDVRRVLTVLCFSARPLTVNELIEAHAVDLNEPPHLDRDGRSYGQDDLADICLGLIEFAATEDDNGQNSLIARIAHFSVQEYLQSDRILQQNSRRFAMRSAPANTELAHICLVYLLEPGFSVEVLSKRKLKEYPLAQYAAGHWFHHYAISEEGKPRIEKLVVRLFTGKIKPFATWIRLHDMDRPWNKKVDYDRPATDIASPLYYAARLGLESVLKSILATGTEGLSVSVNAQGGRLSNALQAASINGHEKVVQILLDQGADVNVQAGDYGSALQAASSGGHEKVVQMLLDRGADINAQGGHFDNALQAASTNGHGKVVQMLLDRGADVNAEGGDYGYALQAASSGGHESVVQILLDRGADVNASGGHFGDALQAASSGGHERVVQMLLDRGADVGVQRGQYGNAVQAASFGGHEQVVQMLLDRGADVNAHSGVFGYALQSASSGGHGKTVEILLDRGADIDAQGGQYGNALQAASCSGHEKVVQVLLERGADMNVQGGHFDNALYAASINGHDKVVQILLNQGADANAQGGFFGNAFQAASFNGHDKVVQMLLERGVDANAQGGYFEDAFHAASFNGHSG</sequence>
<dbReference type="PROSITE" id="PS50297">
    <property type="entry name" value="ANK_REP_REGION"/>
    <property type="match status" value="7"/>
</dbReference>
<feature type="repeat" description="ANK" evidence="3">
    <location>
        <begin position="618"/>
        <end position="650"/>
    </location>
</feature>
<dbReference type="InterPro" id="IPR002110">
    <property type="entry name" value="Ankyrin_rpt"/>
</dbReference>
<organism evidence="6 7">
    <name type="scientific">Penicillium arizonense</name>
    <dbReference type="NCBI Taxonomy" id="1835702"/>
    <lineage>
        <taxon>Eukaryota</taxon>
        <taxon>Fungi</taxon>
        <taxon>Dikarya</taxon>
        <taxon>Ascomycota</taxon>
        <taxon>Pezizomycotina</taxon>
        <taxon>Eurotiomycetes</taxon>
        <taxon>Eurotiomycetidae</taxon>
        <taxon>Eurotiales</taxon>
        <taxon>Aspergillaceae</taxon>
        <taxon>Penicillium</taxon>
    </lineage>
</organism>
<dbReference type="SUPFAM" id="SSF48403">
    <property type="entry name" value="Ankyrin repeat"/>
    <property type="match status" value="1"/>
</dbReference>
<name>A0A1F5L6S5_PENAI</name>
<dbReference type="InterPro" id="IPR031348">
    <property type="entry name" value="PigL_N"/>
</dbReference>
<evidence type="ECO:0000256" key="3">
    <source>
        <dbReference type="PROSITE-ProRule" id="PRU00023"/>
    </source>
</evidence>
<dbReference type="Pfam" id="PF22939">
    <property type="entry name" value="WHD_GPIID"/>
    <property type="match status" value="1"/>
</dbReference>
<reference evidence="6 7" key="1">
    <citation type="journal article" date="2016" name="Sci. Rep.">
        <title>Penicillium arizonense, a new, genome sequenced fungal species, reveals a high chemical diversity in secreted metabolites.</title>
        <authorList>
            <person name="Grijseels S."/>
            <person name="Nielsen J.C."/>
            <person name="Randelovic M."/>
            <person name="Nielsen J."/>
            <person name="Nielsen K.F."/>
            <person name="Workman M."/>
            <person name="Frisvad J.C."/>
        </authorList>
    </citation>
    <scope>NUCLEOTIDE SEQUENCE [LARGE SCALE GENOMIC DNA]</scope>
    <source>
        <strain evidence="6 7">CBS 141311</strain>
    </source>
</reference>
<dbReference type="PANTHER" id="PTHR24188:SF29">
    <property type="entry name" value="GH09064P"/>
    <property type="match status" value="1"/>
</dbReference>
<evidence type="ECO:0000313" key="7">
    <source>
        <dbReference type="Proteomes" id="UP000177622"/>
    </source>
</evidence>
<comment type="caution">
    <text evidence="6">The sequence shown here is derived from an EMBL/GenBank/DDBJ whole genome shotgun (WGS) entry which is preliminary data.</text>
</comment>
<dbReference type="Proteomes" id="UP000177622">
    <property type="component" value="Unassembled WGS sequence"/>
</dbReference>
<feature type="repeat" description="ANK" evidence="3">
    <location>
        <begin position="585"/>
        <end position="617"/>
    </location>
</feature>
<dbReference type="InterPro" id="IPR054471">
    <property type="entry name" value="GPIID_WHD"/>
</dbReference>
<feature type="repeat" description="ANK" evidence="3">
    <location>
        <begin position="486"/>
        <end position="518"/>
    </location>
</feature>
<accession>A0A1F5L6S5</accession>
<feature type="domain" description="GPI inositol-deacylase winged helix" evidence="5">
    <location>
        <begin position="252"/>
        <end position="341"/>
    </location>
</feature>
<dbReference type="STRING" id="1835702.A0A1F5L6S5"/>
<evidence type="ECO:0000256" key="2">
    <source>
        <dbReference type="ARBA" id="ARBA00023043"/>
    </source>
</evidence>
<feature type="repeat" description="ANK" evidence="3">
    <location>
        <begin position="552"/>
        <end position="584"/>
    </location>
</feature>
<dbReference type="EMBL" id="LXJU01000027">
    <property type="protein sequence ID" value="OGE48611.1"/>
    <property type="molecule type" value="Genomic_DNA"/>
</dbReference>
<evidence type="ECO:0000313" key="6">
    <source>
        <dbReference type="EMBL" id="OGE48611.1"/>
    </source>
</evidence>
<dbReference type="PANTHER" id="PTHR24188">
    <property type="entry name" value="ANKYRIN REPEAT PROTEIN"/>
    <property type="match status" value="1"/>
</dbReference>
<dbReference type="PROSITE" id="PS50088">
    <property type="entry name" value="ANK_REPEAT"/>
    <property type="match status" value="9"/>
</dbReference>
<feature type="repeat" description="ANK" evidence="3">
    <location>
        <begin position="750"/>
        <end position="782"/>
    </location>
</feature>
<evidence type="ECO:0000259" key="4">
    <source>
        <dbReference type="Pfam" id="PF17111"/>
    </source>
</evidence>
<dbReference type="GeneID" id="34580780"/>
<feature type="repeat" description="ANK" evidence="3">
    <location>
        <begin position="519"/>
        <end position="551"/>
    </location>
</feature>
<feature type="repeat" description="ANK" evidence="3">
    <location>
        <begin position="688"/>
        <end position="716"/>
    </location>
</feature>
<protein>
    <submittedName>
        <fullName evidence="6">Uncharacterized protein</fullName>
    </submittedName>
</protein>
<feature type="repeat" description="ANK" evidence="3">
    <location>
        <begin position="651"/>
        <end position="683"/>
    </location>
</feature>